<name>A0A6G0WRF2_9STRA</name>
<dbReference type="Gene3D" id="3.40.50.720">
    <property type="entry name" value="NAD(P)-binding Rossmann-like Domain"/>
    <property type="match status" value="1"/>
</dbReference>
<evidence type="ECO:0008006" key="5">
    <source>
        <dbReference type="Google" id="ProtNLM"/>
    </source>
</evidence>
<keyword evidence="4" id="KW-1185">Reference proteome</keyword>
<dbReference type="PANTHER" id="PTHR24320">
    <property type="entry name" value="RETINOL DEHYDROGENASE"/>
    <property type="match status" value="1"/>
</dbReference>
<evidence type="ECO:0000313" key="3">
    <source>
        <dbReference type="EMBL" id="KAF0729985.1"/>
    </source>
</evidence>
<gene>
    <name evidence="3" type="ORF">Ae201684_012474</name>
</gene>
<evidence type="ECO:0000256" key="2">
    <source>
        <dbReference type="ARBA" id="ARBA00023002"/>
    </source>
</evidence>
<comment type="caution">
    <text evidence="3">The sequence shown here is derived from an EMBL/GenBank/DDBJ whole genome shotgun (WGS) entry which is preliminary data.</text>
</comment>
<comment type="similarity">
    <text evidence="1">Belongs to the short-chain dehydrogenases/reductases (SDR) family.</text>
</comment>
<dbReference type="PRINTS" id="PR00081">
    <property type="entry name" value="GDHRDH"/>
</dbReference>
<dbReference type="EMBL" id="VJMJ01000158">
    <property type="protein sequence ID" value="KAF0729985.1"/>
    <property type="molecule type" value="Genomic_DNA"/>
</dbReference>
<reference evidence="3 4" key="1">
    <citation type="submission" date="2019-07" db="EMBL/GenBank/DDBJ databases">
        <title>Genomics analysis of Aphanomyces spp. identifies a new class of oomycete effector associated with host adaptation.</title>
        <authorList>
            <person name="Gaulin E."/>
        </authorList>
    </citation>
    <scope>NUCLEOTIDE SEQUENCE [LARGE SCALE GENOMIC DNA]</scope>
    <source>
        <strain evidence="3 4">ATCC 201684</strain>
    </source>
</reference>
<dbReference type="PANTHER" id="PTHR24320:SF148">
    <property type="entry name" value="NAD(P)-BINDING ROSSMANN-FOLD SUPERFAMILY PROTEIN"/>
    <property type="match status" value="1"/>
</dbReference>
<dbReference type="SUPFAM" id="SSF51735">
    <property type="entry name" value="NAD(P)-binding Rossmann-fold domains"/>
    <property type="match status" value="1"/>
</dbReference>
<dbReference type="VEuPathDB" id="FungiDB:AeMF1_014889"/>
<dbReference type="Pfam" id="PF00106">
    <property type="entry name" value="adh_short"/>
    <property type="match status" value="1"/>
</dbReference>
<accession>A0A6G0WRF2</accession>
<dbReference type="GO" id="GO:0016491">
    <property type="term" value="F:oxidoreductase activity"/>
    <property type="evidence" value="ECO:0007669"/>
    <property type="project" value="UniProtKB-KW"/>
</dbReference>
<sequence>MTYSARDIPDQSGRVAIVTGGTAGIGYESVLALARKGCHVIFTARSTARGEETLAKIKSVLEPASFQVEYAVVNNEDLESISAFAASVLARNLPLHVLLLNAGVSMVPVVSRGSRNQHTNGGAAHSRETWRRVLITTEQNQD</sequence>
<dbReference type="AlphaFoldDB" id="A0A6G0WRF2"/>
<keyword evidence="2" id="KW-0560">Oxidoreductase</keyword>
<dbReference type="InterPro" id="IPR036291">
    <property type="entry name" value="NAD(P)-bd_dom_sf"/>
</dbReference>
<evidence type="ECO:0000256" key="1">
    <source>
        <dbReference type="ARBA" id="ARBA00006484"/>
    </source>
</evidence>
<protein>
    <recommendedName>
        <fullName evidence="5">Ketoreductase (KR) domain-containing protein</fullName>
    </recommendedName>
</protein>
<organism evidence="3 4">
    <name type="scientific">Aphanomyces euteiches</name>
    <dbReference type="NCBI Taxonomy" id="100861"/>
    <lineage>
        <taxon>Eukaryota</taxon>
        <taxon>Sar</taxon>
        <taxon>Stramenopiles</taxon>
        <taxon>Oomycota</taxon>
        <taxon>Saprolegniomycetes</taxon>
        <taxon>Saprolegniales</taxon>
        <taxon>Verrucalvaceae</taxon>
        <taxon>Aphanomyces</taxon>
    </lineage>
</organism>
<evidence type="ECO:0000313" key="4">
    <source>
        <dbReference type="Proteomes" id="UP000481153"/>
    </source>
</evidence>
<dbReference type="Proteomes" id="UP000481153">
    <property type="component" value="Unassembled WGS sequence"/>
</dbReference>
<proteinExistence type="inferred from homology"/>
<dbReference type="InterPro" id="IPR002347">
    <property type="entry name" value="SDR_fam"/>
</dbReference>